<dbReference type="Gramene" id="rna16438">
    <property type="protein sequence ID" value="RHN68136.1"/>
    <property type="gene ID" value="gene16438"/>
</dbReference>
<dbReference type="InterPro" id="IPR001611">
    <property type="entry name" value="Leu-rich_rpt"/>
</dbReference>
<dbReference type="InterPro" id="IPR032675">
    <property type="entry name" value="LRR_dom_sf"/>
</dbReference>
<accession>A0A396IQW9</accession>
<evidence type="ECO:0000313" key="1">
    <source>
        <dbReference type="EMBL" id="RHN68136.1"/>
    </source>
</evidence>
<dbReference type="Gene3D" id="3.80.10.10">
    <property type="entry name" value="Ribonuclease Inhibitor"/>
    <property type="match status" value="1"/>
</dbReference>
<proteinExistence type="predicted"/>
<dbReference type="PANTHER" id="PTHR38926">
    <property type="entry name" value="F-BOX DOMAIN CONTAINING PROTEIN, EXPRESSED"/>
    <property type="match status" value="1"/>
</dbReference>
<dbReference type="AlphaFoldDB" id="A0A396IQW9"/>
<comment type="caution">
    <text evidence="1">The sequence shown here is derived from an EMBL/GenBank/DDBJ whole genome shotgun (WGS) entry which is preliminary data.</text>
</comment>
<dbReference type="SUPFAM" id="SSF52047">
    <property type="entry name" value="RNI-like"/>
    <property type="match status" value="1"/>
</dbReference>
<sequence length="60" mass="7068">MPELRHLELWGNKLTNDGLIAILDGCPYLESLDVRMCYNLVIHGNLAKRCFENTRIKYFR</sequence>
<dbReference type="Proteomes" id="UP000265566">
    <property type="component" value="Chromosome 3"/>
</dbReference>
<protein>
    <submittedName>
        <fullName evidence="1">Putative leucine-rich repeat domain, L domain-containing protein</fullName>
    </submittedName>
</protein>
<evidence type="ECO:0000313" key="2">
    <source>
        <dbReference type="Proteomes" id="UP000265566"/>
    </source>
</evidence>
<dbReference type="Pfam" id="PF13516">
    <property type="entry name" value="LRR_6"/>
    <property type="match status" value="1"/>
</dbReference>
<dbReference type="EMBL" id="PSQE01000003">
    <property type="protein sequence ID" value="RHN68136.1"/>
    <property type="molecule type" value="Genomic_DNA"/>
</dbReference>
<dbReference type="PANTHER" id="PTHR38926:SF2">
    <property type="entry name" value="F-BOX_LRR-REPEAT PROTEIN 21-RELATED"/>
    <property type="match status" value="1"/>
</dbReference>
<organism evidence="1 2">
    <name type="scientific">Medicago truncatula</name>
    <name type="common">Barrel medic</name>
    <name type="synonym">Medicago tribuloides</name>
    <dbReference type="NCBI Taxonomy" id="3880"/>
    <lineage>
        <taxon>Eukaryota</taxon>
        <taxon>Viridiplantae</taxon>
        <taxon>Streptophyta</taxon>
        <taxon>Embryophyta</taxon>
        <taxon>Tracheophyta</taxon>
        <taxon>Spermatophyta</taxon>
        <taxon>Magnoliopsida</taxon>
        <taxon>eudicotyledons</taxon>
        <taxon>Gunneridae</taxon>
        <taxon>Pentapetalae</taxon>
        <taxon>rosids</taxon>
        <taxon>fabids</taxon>
        <taxon>Fabales</taxon>
        <taxon>Fabaceae</taxon>
        <taxon>Papilionoideae</taxon>
        <taxon>50 kb inversion clade</taxon>
        <taxon>NPAAA clade</taxon>
        <taxon>Hologalegina</taxon>
        <taxon>IRL clade</taxon>
        <taxon>Trifolieae</taxon>
        <taxon>Medicago</taxon>
    </lineage>
</organism>
<reference evidence="2" key="1">
    <citation type="journal article" date="2018" name="Nat. Plants">
        <title>Whole-genome landscape of Medicago truncatula symbiotic genes.</title>
        <authorList>
            <person name="Pecrix Y."/>
            <person name="Staton S.E."/>
            <person name="Sallet E."/>
            <person name="Lelandais-Briere C."/>
            <person name="Moreau S."/>
            <person name="Carrere S."/>
            <person name="Blein T."/>
            <person name="Jardinaud M.F."/>
            <person name="Latrasse D."/>
            <person name="Zouine M."/>
            <person name="Zahm M."/>
            <person name="Kreplak J."/>
            <person name="Mayjonade B."/>
            <person name="Satge C."/>
            <person name="Perez M."/>
            <person name="Cauet S."/>
            <person name="Marande W."/>
            <person name="Chantry-Darmon C."/>
            <person name="Lopez-Roques C."/>
            <person name="Bouchez O."/>
            <person name="Berard A."/>
            <person name="Debelle F."/>
            <person name="Munos S."/>
            <person name="Bendahmane A."/>
            <person name="Berges H."/>
            <person name="Niebel A."/>
            <person name="Buitink J."/>
            <person name="Frugier F."/>
            <person name="Benhamed M."/>
            <person name="Crespi M."/>
            <person name="Gouzy J."/>
            <person name="Gamas P."/>
        </authorList>
    </citation>
    <scope>NUCLEOTIDE SEQUENCE [LARGE SCALE GENOMIC DNA]</scope>
    <source>
        <strain evidence="2">cv. Jemalong A17</strain>
    </source>
</reference>
<name>A0A396IQW9_MEDTR</name>
<gene>
    <name evidence="1" type="ORF">MtrunA17_Chr3g0110511</name>
</gene>